<feature type="compositionally biased region" description="Low complexity" evidence="2">
    <location>
        <begin position="237"/>
        <end position="254"/>
    </location>
</feature>
<comment type="caution">
    <text evidence="3">The sequence shown here is derived from an EMBL/GenBank/DDBJ whole genome shotgun (WGS) entry which is preliminary data.</text>
</comment>
<feature type="compositionally biased region" description="Low complexity" evidence="2">
    <location>
        <begin position="8"/>
        <end position="26"/>
    </location>
</feature>
<feature type="compositionally biased region" description="Low complexity" evidence="2">
    <location>
        <begin position="40"/>
        <end position="58"/>
    </location>
</feature>
<evidence type="ECO:0000256" key="1">
    <source>
        <dbReference type="ARBA" id="ARBA00008839"/>
    </source>
</evidence>
<feature type="region of interest" description="Disordered" evidence="2">
    <location>
        <begin position="1"/>
        <end position="140"/>
    </location>
</feature>
<proteinExistence type="inferred from homology"/>
<name>A0A1W0WUM1_HYPEX</name>
<feature type="compositionally biased region" description="Polar residues" evidence="2">
    <location>
        <begin position="265"/>
        <end position="288"/>
    </location>
</feature>
<dbReference type="PANTHER" id="PTHR12353">
    <property type="entry name" value="DISKS LARGE-ASSOCIATED PROTEIN DAP SAP90/PSD-95-ASSOCIATED PROTEIN"/>
    <property type="match status" value="1"/>
</dbReference>
<feature type="compositionally biased region" description="Basic and acidic residues" evidence="2">
    <location>
        <begin position="608"/>
        <end position="619"/>
    </location>
</feature>
<keyword evidence="4" id="KW-1185">Reference proteome</keyword>
<evidence type="ECO:0000313" key="4">
    <source>
        <dbReference type="Proteomes" id="UP000192578"/>
    </source>
</evidence>
<feature type="compositionally biased region" description="Low complexity" evidence="2">
    <location>
        <begin position="103"/>
        <end position="113"/>
    </location>
</feature>
<comment type="similarity">
    <text evidence="1">Belongs to the SAPAP family.</text>
</comment>
<dbReference type="Proteomes" id="UP000192578">
    <property type="component" value="Unassembled WGS sequence"/>
</dbReference>
<accession>A0A1W0WUM1</accession>
<feature type="compositionally biased region" description="Low complexity" evidence="2">
    <location>
        <begin position="638"/>
        <end position="649"/>
    </location>
</feature>
<organism evidence="3 4">
    <name type="scientific">Hypsibius exemplaris</name>
    <name type="common">Freshwater tardigrade</name>
    <dbReference type="NCBI Taxonomy" id="2072580"/>
    <lineage>
        <taxon>Eukaryota</taxon>
        <taxon>Metazoa</taxon>
        <taxon>Ecdysozoa</taxon>
        <taxon>Tardigrada</taxon>
        <taxon>Eutardigrada</taxon>
        <taxon>Parachela</taxon>
        <taxon>Hypsibioidea</taxon>
        <taxon>Hypsibiidae</taxon>
        <taxon>Hypsibius</taxon>
    </lineage>
</organism>
<feature type="compositionally biased region" description="Polar residues" evidence="2">
    <location>
        <begin position="178"/>
        <end position="189"/>
    </location>
</feature>
<dbReference type="Pfam" id="PF03359">
    <property type="entry name" value="GKAP"/>
    <property type="match status" value="1"/>
</dbReference>
<sequence>MAMRIQNGSGRTSRASQASSSTTTTTKINFASSPMPPSSSEPSEISKDSPSIVSSSLSRDGKPLKGILMNQGFRSQDPTPNSSPRAAVPDSSLPHHRNHHESPASVSSSSVDSPLRKVDQQAQPQPPPTSQKRSMTSNAVADFLKKFSPKLTRSKKSLQWYTVDIQPSGAGSPVQFDKFSSSGSRNSADLETDPTVRELQAGRISSEFSSEMSECLSSKNLDLKSRSLPVGVAPPGVVASSSGAQSARSAASRTAQDRTDFLKSGPTSARTSNKQPINGQPTFSSPVSKSMPATPVAHNNHHQTPSNQDWRMMMVDIDVDRKDGQSEAARQRKMEYLGDLTAHLRMYPQSTTSAPTSAERALINNHVPSYIRLSRALNGYSARNMYASKKVNRREEFLVKTFCRSEEVLNRPSSRSELFCMLDEDEESMSLNAPRAPPMSARDLRNQPTRDDIRRAASEGRDLSGISKGRAVLVEIPDSALAAPAVPEKVTVPTSEKAGHAFLSKLEAEMDKLRQLCLKGQQDLDAELDTMPEEVKENLRSAVGKTNLLLSQKCKQFADLCKKNIAELPDEVLKTTPEDLEGFWDLLCIQITKCNGIFRDVYHPKSITEGDPRDSHDSPDAAQKTKVAGRVESRSGSRRSSSNDTAAAAVSGVRRSSKPKVTFQLTEKDVQRKEMIAAKRREFEQQQIFNQVPASLMTTAVKPAAEQDVHFFVPSSSSVSGN</sequence>
<feature type="compositionally biased region" description="Polar residues" evidence="2">
    <location>
        <begin position="130"/>
        <end position="139"/>
    </location>
</feature>
<dbReference type="GO" id="GO:0060090">
    <property type="term" value="F:molecular adaptor activity"/>
    <property type="evidence" value="ECO:0007669"/>
    <property type="project" value="TreeGrafter"/>
</dbReference>
<dbReference type="OrthoDB" id="10036956at2759"/>
<feature type="region of interest" description="Disordered" evidence="2">
    <location>
        <begin position="608"/>
        <end position="653"/>
    </location>
</feature>
<feature type="region of interest" description="Disordered" evidence="2">
    <location>
        <begin position="237"/>
        <end position="311"/>
    </location>
</feature>
<dbReference type="EMBL" id="MTYJ01000044">
    <property type="protein sequence ID" value="OQV18896.1"/>
    <property type="molecule type" value="Genomic_DNA"/>
</dbReference>
<evidence type="ECO:0000313" key="3">
    <source>
        <dbReference type="EMBL" id="OQV18896.1"/>
    </source>
</evidence>
<dbReference type="GO" id="GO:0099572">
    <property type="term" value="C:postsynaptic specialization"/>
    <property type="evidence" value="ECO:0007669"/>
    <property type="project" value="TreeGrafter"/>
</dbReference>
<dbReference type="PANTHER" id="PTHR12353:SF31">
    <property type="entry name" value="LD44824P"/>
    <property type="match status" value="1"/>
</dbReference>
<gene>
    <name evidence="3" type="ORF">BV898_06958</name>
</gene>
<feature type="compositionally biased region" description="Polar residues" evidence="2">
    <location>
        <begin position="72"/>
        <end position="84"/>
    </location>
</feature>
<dbReference type="GO" id="GO:0023052">
    <property type="term" value="P:signaling"/>
    <property type="evidence" value="ECO:0007669"/>
    <property type="project" value="InterPro"/>
</dbReference>
<dbReference type="AlphaFoldDB" id="A0A1W0WUM1"/>
<feature type="region of interest" description="Disordered" evidence="2">
    <location>
        <begin position="166"/>
        <end position="209"/>
    </location>
</feature>
<evidence type="ECO:0000256" key="2">
    <source>
        <dbReference type="SAM" id="MobiDB-lite"/>
    </source>
</evidence>
<protein>
    <recommendedName>
        <fullName evidence="5">Disks large-associated protein 1</fullName>
    </recommendedName>
</protein>
<evidence type="ECO:0008006" key="5">
    <source>
        <dbReference type="Google" id="ProtNLM"/>
    </source>
</evidence>
<dbReference type="InterPro" id="IPR005026">
    <property type="entry name" value="SAPAP"/>
</dbReference>
<reference evidence="4" key="1">
    <citation type="submission" date="2017-01" db="EMBL/GenBank/DDBJ databases">
        <title>Comparative genomics of anhydrobiosis in the tardigrade Hypsibius dujardini.</title>
        <authorList>
            <person name="Yoshida Y."/>
            <person name="Koutsovoulos G."/>
            <person name="Laetsch D."/>
            <person name="Stevens L."/>
            <person name="Kumar S."/>
            <person name="Horikawa D."/>
            <person name="Ishino K."/>
            <person name="Komine S."/>
            <person name="Tomita M."/>
            <person name="Blaxter M."/>
            <person name="Arakawa K."/>
        </authorList>
    </citation>
    <scope>NUCLEOTIDE SEQUENCE [LARGE SCALE GENOMIC DNA]</scope>
    <source>
        <strain evidence="4">Z151</strain>
    </source>
</reference>
<dbReference type="GO" id="GO:0098978">
    <property type="term" value="C:glutamatergic synapse"/>
    <property type="evidence" value="ECO:0007669"/>
    <property type="project" value="TreeGrafter"/>
</dbReference>
<dbReference type="SMR" id="A0A1W0WUM1"/>